<keyword evidence="1" id="KW-0547">Nucleotide-binding</keyword>
<proteinExistence type="predicted"/>
<dbReference type="Gene3D" id="3.40.50.300">
    <property type="entry name" value="P-loop containing nucleotide triphosphate hydrolases"/>
    <property type="match status" value="1"/>
</dbReference>
<evidence type="ECO:0000256" key="2">
    <source>
        <dbReference type="ARBA" id="ARBA00023134"/>
    </source>
</evidence>
<evidence type="ECO:0000313" key="3">
    <source>
        <dbReference type="EMBL" id="OHT14984.1"/>
    </source>
</evidence>
<dbReference type="CDD" id="cd00154">
    <property type="entry name" value="Rab"/>
    <property type="match status" value="1"/>
</dbReference>
<dbReference type="InterPro" id="IPR001806">
    <property type="entry name" value="Small_GTPase"/>
</dbReference>
<dbReference type="FunFam" id="3.40.50.300:FF:001447">
    <property type="entry name" value="Ras-related protein Rab-1B"/>
    <property type="match status" value="1"/>
</dbReference>
<dbReference type="Pfam" id="PF00071">
    <property type="entry name" value="Ras"/>
    <property type="match status" value="1"/>
</dbReference>
<dbReference type="Proteomes" id="UP000179807">
    <property type="component" value="Unassembled WGS sequence"/>
</dbReference>
<dbReference type="PANTHER" id="PTHR47977">
    <property type="entry name" value="RAS-RELATED PROTEIN RAB"/>
    <property type="match status" value="1"/>
</dbReference>
<organism evidence="3 4">
    <name type="scientific">Tritrichomonas foetus</name>
    <dbReference type="NCBI Taxonomy" id="1144522"/>
    <lineage>
        <taxon>Eukaryota</taxon>
        <taxon>Metamonada</taxon>
        <taxon>Parabasalia</taxon>
        <taxon>Tritrichomonadida</taxon>
        <taxon>Tritrichomonadidae</taxon>
        <taxon>Tritrichomonas</taxon>
    </lineage>
</organism>
<dbReference type="InterPro" id="IPR027417">
    <property type="entry name" value="P-loop_NTPase"/>
</dbReference>
<accession>A0A1J4KVR7</accession>
<dbReference type="SMART" id="SM00175">
    <property type="entry name" value="RAB"/>
    <property type="match status" value="1"/>
</dbReference>
<dbReference type="PROSITE" id="PS51421">
    <property type="entry name" value="RAS"/>
    <property type="match status" value="1"/>
</dbReference>
<dbReference type="SMART" id="SM00174">
    <property type="entry name" value="RHO"/>
    <property type="match status" value="1"/>
</dbReference>
<evidence type="ECO:0000256" key="1">
    <source>
        <dbReference type="ARBA" id="ARBA00022741"/>
    </source>
</evidence>
<sequence>MRNQNFNDPAPTLGVEFLTKTIDYKGYKIVLQLWDTAGQELFRSVTRSYYRNSSIVFFVFDLTSSKTLAHMSQWITDVKLSLADSFIGIIMGNKCDLTEKREVTNEEARKFAEKHGMQYFETSAKTGLRVSDAFLSCLPHAERMYSEGKLPSSAQKASFIWIDQQESDDRCC</sequence>
<dbReference type="VEuPathDB" id="TrichDB:TRFO_14654"/>
<reference evidence="3" key="1">
    <citation type="submission" date="2016-10" db="EMBL/GenBank/DDBJ databases">
        <authorList>
            <person name="Benchimol M."/>
            <person name="Almeida L.G."/>
            <person name="Vasconcelos A.T."/>
            <person name="Perreira-Neves A."/>
            <person name="Rosa I.A."/>
            <person name="Tasca T."/>
            <person name="Bogo M.R."/>
            <person name="de Souza W."/>
        </authorList>
    </citation>
    <scope>NUCLEOTIDE SEQUENCE [LARGE SCALE GENOMIC DNA]</scope>
    <source>
        <strain evidence="3">K</strain>
    </source>
</reference>
<evidence type="ECO:0000313" key="4">
    <source>
        <dbReference type="Proteomes" id="UP000179807"/>
    </source>
</evidence>
<dbReference type="GO" id="GO:0005525">
    <property type="term" value="F:GTP binding"/>
    <property type="evidence" value="ECO:0007669"/>
    <property type="project" value="UniProtKB-KW"/>
</dbReference>
<gene>
    <name evidence="3" type="ORF">TRFO_14654</name>
</gene>
<dbReference type="NCBIfam" id="TIGR00231">
    <property type="entry name" value="small_GTP"/>
    <property type="match status" value="1"/>
</dbReference>
<dbReference type="SMART" id="SM00173">
    <property type="entry name" value="RAS"/>
    <property type="match status" value="1"/>
</dbReference>
<dbReference type="PROSITE" id="PS51419">
    <property type="entry name" value="RAB"/>
    <property type="match status" value="1"/>
</dbReference>
<dbReference type="RefSeq" id="XP_068368120.1">
    <property type="nucleotide sequence ID" value="XM_068497944.1"/>
</dbReference>
<dbReference type="OrthoDB" id="9989112at2759"/>
<dbReference type="AlphaFoldDB" id="A0A1J4KVR7"/>
<dbReference type="EMBL" id="MLAK01000292">
    <property type="protein sequence ID" value="OHT14984.1"/>
    <property type="molecule type" value="Genomic_DNA"/>
</dbReference>
<keyword evidence="2" id="KW-0342">GTP-binding</keyword>
<dbReference type="PRINTS" id="PR00449">
    <property type="entry name" value="RASTRNSFRMNG"/>
</dbReference>
<keyword evidence="4" id="KW-1185">Reference proteome</keyword>
<protein>
    <submittedName>
        <fullName evidence="3">Small GTP-binding protein</fullName>
    </submittedName>
</protein>
<dbReference type="InterPro" id="IPR050227">
    <property type="entry name" value="Rab"/>
</dbReference>
<dbReference type="InterPro" id="IPR005225">
    <property type="entry name" value="Small_GTP-bd"/>
</dbReference>
<dbReference type="SUPFAM" id="SSF52540">
    <property type="entry name" value="P-loop containing nucleoside triphosphate hydrolases"/>
    <property type="match status" value="1"/>
</dbReference>
<comment type="caution">
    <text evidence="3">The sequence shown here is derived from an EMBL/GenBank/DDBJ whole genome shotgun (WGS) entry which is preliminary data.</text>
</comment>
<dbReference type="GeneID" id="94832648"/>
<name>A0A1J4KVR7_9EUKA</name>
<dbReference type="GO" id="GO:0003924">
    <property type="term" value="F:GTPase activity"/>
    <property type="evidence" value="ECO:0007669"/>
    <property type="project" value="InterPro"/>
</dbReference>